<dbReference type="SUPFAM" id="SSF55961">
    <property type="entry name" value="Bet v1-like"/>
    <property type="match status" value="1"/>
</dbReference>
<dbReference type="AlphaFoldDB" id="A0A9N9YHC8"/>
<dbReference type="CDD" id="cd00680">
    <property type="entry name" value="RHO_alpha_C"/>
    <property type="match status" value="1"/>
</dbReference>
<dbReference type="GO" id="GO:0019133">
    <property type="term" value="F:choline monooxygenase activity"/>
    <property type="evidence" value="ECO:0007669"/>
    <property type="project" value="UniProtKB-EC"/>
</dbReference>
<feature type="domain" description="Rieske" evidence="14">
    <location>
        <begin position="32"/>
        <end position="128"/>
    </location>
</feature>
<comment type="similarity">
    <text evidence="4">Belongs to the choline monooxygenase family.</text>
</comment>
<comment type="catalytic activity">
    <reaction evidence="12">
        <text>choline + 2 reduced [2Fe-2S]-[ferredoxin] + O2 + 2 H(+) = betaine aldehyde hydrate + 2 oxidized [2Fe-2S]-[ferredoxin] + H2O</text>
        <dbReference type="Rhea" id="RHEA:17769"/>
        <dbReference type="Rhea" id="RHEA-COMP:10000"/>
        <dbReference type="Rhea" id="RHEA-COMP:10001"/>
        <dbReference type="ChEBI" id="CHEBI:15354"/>
        <dbReference type="ChEBI" id="CHEBI:15377"/>
        <dbReference type="ChEBI" id="CHEBI:15378"/>
        <dbReference type="ChEBI" id="CHEBI:15379"/>
        <dbReference type="ChEBI" id="CHEBI:15870"/>
        <dbReference type="ChEBI" id="CHEBI:33737"/>
        <dbReference type="ChEBI" id="CHEBI:33738"/>
        <dbReference type="EC" id="1.14.15.7"/>
    </reaction>
</comment>
<proteinExistence type="inferred from homology"/>
<dbReference type="InterPro" id="IPR036922">
    <property type="entry name" value="Rieske_2Fe-2S_sf"/>
</dbReference>
<dbReference type="Pfam" id="PF00355">
    <property type="entry name" value="Rieske"/>
    <property type="match status" value="1"/>
</dbReference>
<dbReference type="PROSITE" id="PS51296">
    <property type="entry name" value="RIESKE"/>
    <property type="match status" value="1"/>
</dbReference>
<evidence type="ECO:0000256" key="11">
    <source>
        <dbReference type="ARBA" id="ARBA00023014"/>
    </source>
</evidence>
<dbReference type="Pfam" id="PF00848">
    <property type="entry name" value="Ring_hydroxyl_A"/>
    <property type="match status" value="1"/>
</dbReference>
<keyword evidence="8" id="KW-0479">Metal-binding</keyword>
<dbReference type="InterPro" id="IPR015879">
    <property type="entry name" value="Ring_hydroxy_dOase_asu_C_dom"/>
</dbReference>
<gene>
    <name evidence="15" type="ORF">CRHIZ90672A_00005522</name>
</gene>
<keyword evidence="7" id="KW-0001">2Fe-2S</keyword>
<dbReference type="GO" id="GO:0005506">
    <property type="term" value="F:iron ion binding"/>
    <property type="evidence" value="ECO:0007669"/>
    <property type="project" value="InterPro"/>
</dbReference>
<evidence type="ECO:0000256" key="6">
    <source>
        <dbReference type="ARBA" id="ARBA00014931"/>
    </source>
</evidence>
<organism evidence="15 16">
    <name type="scientific">Clonostachys rhizophaga</name>
    <dbReference type="NCBI Taxonomy" id="160324"/>
    <lineage>
        <taxon>Eukaryota</taxon>
        <taxon>Fungi</taxon>
        <taxon>Dikarya</taxon>
        <taxon>Ascomycota</taxon>
        <taxon>Pezizomycotina</taxon>
        <taxon>Sordariomycetes</taxon>
        <taxon>Hypocreomycetidae</taxon>
        <taxon>Hypocreales</taxon>
        <taxon>Bionectriaceae</taxon>
        <taxon>Clonostachys</taxon>
    </lineage>
</organism>
<dbReference type="Gene3D" id="3.90.380.10">
    <property type="entry name" value="Naphthalene 1,2-dioxygenase Alpha Subunit, Chain A, domain 1"/>
    <property type="match status" value="2"/>
</dbReference>
<dbReference type="InterPro" id="IPR017941">
    <property type="entry name" value="Rieske_2Fe-2S"/>
</dbReference>
<evidence type="ECO:0000313" key="16">
    <source>
        <dbReference type="Proteomes" id="UP000696573"/>
    </source>
</evidence>
<evidence type="ECO:0000256" key="7">
    <source>
        <dbReference type="ARBA" id="ARBA00022714"/>
    </source>
</evidence>
<sequence length="402" mass="46661">MSGPLTLPSSWFREPEFYELERRAIFSKTWLIVSHKAQFAIPGQYARYQVAGYPFFVVSDREGNINAFLNVCRHRAFPIVHQDSGKVLTLSCKYHGWSYGLKGNLAKAPRFDTVPQDQFDKNEYSLYKLHTHIDQLGFVWVSLDSSEKPAFTWEEQFKGIDTQERITKNYDMNNYVYDHTFSLDDCDFNWKTLVENYNEVILLTITATLVLPLFHGAPGNRAPYSKDTKFDMEPILCYIRHLGEDMEAGGITASPTYMFPNSSVTMSEHFFYMMFIEPISPTESRMRYEVYRNKNSTDEEFKMEIDFFKQVESEDKYLGTNAQKGLNSDTYMAGPLHPYMEKAVEYFEHVLRTSLKKHMEEESKLGSQNWPARRTMPNPQMNEDEAFCRGVCSSGAEASLAW</sequence>
<evidence type="ECO:0000256" key="8">
    <source>
        <dbReference type="ARBA" id="ARBA00022723"/>
    </source>
</evidence>
<evidence type="ECO:0000256" key="13">
    <source>
        <dbReference type="SAM" id="MobiDB-lite"/>
    </source>
</evidence>
<dbReference type="Gene3D" id="2.102.10.10">
    <property type="entry name" value="Rieske [2Fe-2S] iron-sulphur domain"/>
    <property type="match status" value="1"/>
</dbReference>
<evidence type="ECO:0000313" key="15">
    <source>
        <dbReference type="EMBL" id="CAH0018893.1"/>
    </source>
</evidence>
<feature type="region of interest" description="Disordered" evidence="13">
    <location>
        <begin position="362"/>
        <end position="382"/>
    </location>
</feature>
<keyword evidence="11" id="KW-0411">Iron-sulfur</keyword>
<dbReference type="EMBL" id="CABFNQ020000544">
    <property type="protein sequence ID" value="CAH0018893.1"/>
    <property type="molecule type" value="Genomic_DNA"/>
</dbReference>
<dbReference type="InterPro" id="IPR001663">
    <property type="entry name" value="Rng_hydr_dOase-A"/>
</dbReference>
<dbReference type="OrthoDB" id="426882at2759"/>
<keyword evidence="10" id="KW-0408">Iron</keyword>
<keyword evidence="16" id="KW-1185">Reference proteome</keyword>
<dbReference type="SUPFAM" id="SSF50022">
    <property type="entry name" value="ISP domain"/>
    <property type="match status" value="1"/>
</dbReference>
<dbReference type="PRINTS" id="PR00090">
    <property type="entry name" value="RNGDIOXGNASE"/>
</dbReference>
<dbReference type="EC" id="1.14.15.7" evidence="5"/>
<evidence type="ECO:0000259" key="14">
    <source>
        <dbReference type="PROSITE" id="PS51296"/>
    </source>
</evidence>
<comment type="function">
    <text evidence="2">Catalyzes the first step of the osmoprotectant glycine betaine synthesis.</text>
</comment>
<evidence type="ECO:0000256" key="3">
    <source>
        <dbReference type="ARBA" id="ARBA00004866"/>
    </source>
</evidence>
<dbReference type="GO" id="GO:0051537">
    <property type="term" value="F:2 iron, 2 sulfur cluster binding"/>
    <property type="evidence" value="ECO:0007669"/>
    <property type="project" value="UniProtKB-KW"/>
</dbReference>
<evidence type="ECO:0000256" key="2">
    <source>
        <dbReference type="ARBA" id="ARBA00002149"/>
    </source>
</evidence>
<evidence type="ECO:0000256" key="4">
    <source>
        <dbReference type="ARBA" id="ARBA00010848"/>
    </source>
</evidence>
<evidence type="ECO:0000256" key="5">
    <source>
        <dbReference type="ARBA" id="ARBA00012763"/>
    </source>
</evidence>
<dbReference type="PANTHER" id="PTHR43756">
    <property type="entry name" value="CHOLINE MONOOXYGENASE, CHLOROPLASTIC"/>
    <property type="match status" value="1"/>
</dbReference>
<dbReference type="PANTHER" id="PTHR43756:SF5">
    <property type="entry name" value="CHOLINE MONOOXYGENASE, CHLOROPLASTIC"/>
    <property type="match status" value="1"/>
</dbReference>
<protein>
    <recommendedName>
        <fullName evidence="6">Choline monooxygenase, chloroplastic</fullName>
        <ecNumber evidence="5">1.14.15.7</ecNumber>
    </recommendedName>
</protein>
<evidence type="ECO:0000256" key="9">
    <source>
        <dbReference type="ARBA" id="ARBA00023002"/>
    </source>
</evidence>
<dbReference type="CDD" id="cd03469">
    <property type="entry name" value="Rieske_RO_Alpha_N"/>
    <property type="match status" value="1"/>
</dbReference>
<dbReference type="Proteomes" id="UP000696573">
    <property type="component" value="Unassembled WGS sequence"/>
</dbReference>
<comment type="caution">
    <text evidence="15">The sequence shown here is derived from an EMBL/GenBank/DDBJ whole genome shotgun (WGS) entry which is preliminary data.</text>
</comment>
<reference evidence="15" key="1">
    <citation type="submission" date="2021-10" db="EMBL/GenBank/DDBJ databases">
        <authorList>
            <person name="Piombo E."/>
        </authorList>
    </citation>
    <scope>NUCLEOTIDE SEQUENCE</scope>
</reference>
<evidence type="ECO:0000256" key="10">
    <source>
        <dbReference type="ARBA" id="ARBA00023004"/>
    </source>
</evidence>
<name>A0A9N9YHC8_9HYPO</name>
<evidence type="ECO:0000256" key="12">
    <source>
        <dbReference type="ARBA" id="ARBA00049097"/>
    </source>
</evidence>
<comment type="pathway">
    <text evidence="3">Amine and polyamine biosynthesis; betaine biosynthesis via choline pathway; betaine aldehyde from choline (monooxygenase route): step 1/1.</text>
</comment>
<keyword evidence="9" id="KW-0560">Oxidoreductase</keyword>
<accession>A0A9N9YHC8</accession>
<comment type="cofactor">
    <cofactor evidence="1">
        <name>Fe cation</name>
        <dbReference type="ChEBI" id="CHEBI:24875"/>
    </cofactor>
</comment>
<evidence type="ECO:0000256" key="1">
    <source>
        <dbReference type="ARBA" id="ARBA00001962"/>
    </source>
</evidence>